<evidence type="ECO:0000259" key="1">
    <source>
        <dbReference type="Pfam" id="PF12770"/>
    </source>
</evidence>
<dbReference type="Proteomes" id="UP000290288">
    <property type="component" value="Unassembled WGS sequence"/>
</dbReference>
<comment type="caution">
    <text evidence="2">The sequence shown here is derived from an EMBL/GenBank/DDBJ whole genome shotgun (WGS) entry which is preliminary data.</text>
</comment>
<accession>A0A4Q2DVP9</accession>
<dbReference type="SUPFAM" id="SSF48452">
    <property type="entry name" value="TPR-like"/>
    <property type="match status" value="1"/>
</dbReference>
<name>A0A4Q2DVP9_9AGAR</name>
<evidence type="ECO:0000313" key="3">
    <source>
        <dbReference type="Proteomes" id="UP000290288"/>
    </source>
</evidence>
<keyword evidence="3" id="KW-1185">Reference proteome</keyword>
<sequence length="837" mass="92903">MPVILEELGEALNSRFTVSGDIIDINDAIAMQHRALLCTPPELDVSWRIHKLASYYHHRAAKFGEPEYLEEADRFQTVALQSALASSKKDIIPLIMTSFLEVRAASFAHGIYDWGKIEDIVQAQQQILDRVPRDHHARWSLLEALGKRYTDLFRKSGQLEHIQKAIDAHRESCEASKTSSNLSSLASALVLRFGDTKDRADIEEAISLVAQAIEMGPDNTMLTRLLYLLGEAYAQRYSISKDSEDLDQAISHFQSSATSSFGPQGSRLEAAMAWAYHASKKQGPAAALDALDVAIDVITLYGASQDQGVTRRHQRLSTTSFIVLDAAAMALRGERVDKALQYLEKGRGVVWRQLHDLRMSVDSPAAENHPLIDRLRTISRDLDDAERRIRGTFNYDEKFKWLEETPVTQRMLFRENEAEYAKIAKEREDLLQTIRETIPDFGRFLLPTSINDWIKLLPERGAVVVVNVAQSQCDAIILSGRFGEPKHVPLDKFSREKAKDLHETLRTLLVDTGMLQRSEVIPDTRAIRPAKIKSSSPTLSNILQELWVAVVKPVVDVLGPHQSQIADHRIWWCPTGPLASLPLHAAGIYRGSSRDNLSRYAVSSYTPTVASLFERLAEKRELSSEANSGICMVSVSTAPGLPHIPGIQLEVDTIDAQLKGTSINSLQLREEGATVQATTSAMENHSCIHLACHGAQDTTEPLKSRFYLHGGRLDLSTILNSNLKNADLAFLSACETSVGDARLSEEVVHLAAGMLAAGYRGVVGTMWSIQDTHAPRVAEEYYKELIRRSGQINGVSAVLDGRQAALALQHAVHQLQETLDDSDLALLSWVPYVHFGL</sequence>
<dbReference type="InterPro" id="IPR024983">
    <property type="entry name" value="CHAT_dom"/>
</dbReference>
<dbReference type="STRING" id="2316362.A0A4Q2DVP9"/>
<protein>
    <recommendedName>
        <fullName evidence="1">CHAT domain-containing protein</fullName>
    </recommendedName>
</protein>
<dbReference type="InterPro" id="IPR011990">
    <property type="entry name" value="TPR-like_helical_dom_sf"/>
</dbReference>
<dbReference type="Gene3D" id="1.25.40.10">
    <property type="entry name" value="Tetratricopeptide repeat domain"/>
    <property type="match status" value="1"/>
</dbReference>
<gene>
    <name evidence="2" type="ORF">EST38_g2141</name>
</gene>
<evidence type="ECO:0000313" key="2">
    <source>
        <dbReference type="EMBL" id="RXW23726.1"/>
    </source>
</evidence>
<dbReference type="AlphaFoldDB" id="A0A4Q2DVP9"/>
<feature type="domain" description="CHAT" evidence="1">
    <location>
        <begin position="542"/>
        <end position="836"/>
    </location>
</feature>
<organism evidence="2 3">
    <name type="scientific">Candolleomyces aberdarensis</name>
    <dbReference type="NCBI Taxonomy" id="2316362"/>
    <lineage>
        <taxon>Eukaryota</taxon>
        <taxon>Fungi</taxon>
        <taxon>Dikarya</taxon>
        <taxon>Basidiomycota</taxon>
        <taxon>Agaricomycotina</taxon>
        <taxon>Agaricomycetes</taxon>
        <taxon>Agaricomycetidae</taxon>
        <taxon>Agaricales</taxon>
        <taxon>Agaricineae</taxon>
        <taxon>Psathyrellaceae</taxon>
        <taxon>Candolleomyces</taxon>
    </lineage>
</organism>
<reference evidence="2 3" key="1">
    <citation type="submission" date="2019-01" db="EMBL/GenBank/DDBJ databases">
        <title>Draft genome sequence of Psathyrella aberdarensis IHI B618.</title>
        <authorList>
            <person name="Buettner E."/>
            <person name="Kellner H."/>
        </authorList>
    </citation>
    <scope>NUCLEOTIDE SEQUENCE [LARGE SCALE GENOMIC DNA]</scope>
    <source>
        <strain evidence="2 3">IHI B618</strain>
    </source>
</reference>
<dbReference type="Pfam" id="PF12770">
    <property type="entry name" value="CHAT"/>
    <property type="match status" value="1"/>
</dbReference>
<proteinExistence type="predicted"/>
<dbReference type="OrthoDB" id="9991317at2759"/>
<dbReference type="EMBL" id="SDEE01000034">
    <property type="protein sequence ID" value="RXW23726.1"/>
    <property type="molecule type" value="Genomic_DNA"/>
</dbReference>